<evidence type="ECO:0000313" key="1">
    <source>
        <dbReference type="EMBL" id="CAG8800698.1"/>
    </source>
</evidence>
<accession>A0ACA9RPB9</accession>
<reference evidence="1" key="1">
    <citation type="submission" date="2021-06" db="EMBL/GenBank/DDBJ databases">
        <authorList>
            <person name="Kallberg Y."/>
            <person name="Tangrot J."/>
            <person name="Rosling A."/>
        </authorList>
    </citation>
    <scope>NUCLEOTIDE SEQUENCE</scope>
    <source>
        <strain evidence="1">MA461A</strain>
    </source>
</reference>
<comment type="caution">
    <text evidence="1">The sequence shown here is derived from an EMBL/GenBank/DDBJ whole genome shotgun (WGS) entry which is preliminary data.</text>
</comment>
<organism evidence="1 2">
    <name type="scientific">Racocetra persica</name>
    <dbReference type="NCBI Taxonomy" id="160502"/>
    <lineage>
        <taxon>Eukaryota</taxon>
        <taxon>Fungi</taxon>
        <taxon>Fungi incertae sedis</taxon>
        <taxon>Mucoromycota</taxon>
        <taxon>Glomeromycotina</taxon>
        <taxon>Glomeromycetes</taxon>
        <taxon>Diversisporales</taxon>
        <taxon>Gigasporaceae</taxon>
        <taxon>Racocetra</taxon>
    </lineage>
</organism>
<proteinExistence type="predicted"/>
<feature type="non-terminal residue" evidence="1">
    <location>
        <position position="40"/>
    </location>
</feature>
<feature type="non-terminal residue" evidence="1">
    <location>
        <position position="1"/>
    </location>
</feature>
<sequence>KTNIKVALYSCNAITVNLPIPTVLDIVACLPVQNLLKYKT</sequence>
<gene>
    <name evidence="1" type="ORF">RPERSI_LOCUS20975</name>
</gene>
<dbReference type="Proteomes" id="UP000789920">
    <property type="component" value="Unassembled WGS sequence"/>
</dbReference>
<name>A0ACA9RPB9_9GLOM</name>
<dbReference type="EMBL" id="CAJVQC010060381">
    <property type="protein sequence ID" value="CAG8800698.1"/>
    <property type="molecule type" value="Genomic_DNA"/>
</dbReference>
<evidence type="ECO:0000313" key="2">
    <source>
        <dbReference type="Proteomes" id="UP000789920"/>
    </source>
</evidence>
<keyword evidence="2" id="KW-1185">Reference proteome</keyword>
<protein>
    <submittedName>
        <fullName evidence="1">28622_t:CDS:1</fullName>
    </submittedName>
</protein>